<name>A0A1W9NXE6_UNCC3</name>
<sequence>MFFIAILFLIIIMLVLNSLINKKGGSTIFSRQTKTLIGSEREAFIKQWQEIKKLVKIPGQSNSNQAVIKADQLLDSVLARLGYRGNTGDKLKAARKRFSNYQKYKTAWSAHKMRNAVVHEPGFDLMKETAKSTLDEFEEVLKDLGAI</sequence>
<dbReference type="AlphaFoldDB" id="A0A1W9NXE6"/>
<dbReference type="EMBL" id="MZGJ01000023">
    <property type="protein sequence ID" value="OQX50712.1"/>
    <property type="molecule type" value="Genomic_DNA"/>
</dbReference>
<gene>
    <name evidence="1" type="ORF">B5M47_03410</name>
</gene>
<dbReference type="Proteomes" id="UP000192520">
    <property type="component" value="Unassembled WGS sequence"/>
</dbReference>
<evidence type="ECO:0008006" key="3">
    <source>
        <dbReference type="Google" id="ProtNLM"/>
    </source>
</evidence>
<dbReference type="STRING" id="1968527.B5M47_03410"/>
<comment type="caution">
    <text evidence="1">The sequence shown here is derived from an EMBL/GenBank/DDBJ whole genome shotgun (WGS) entry which is preliminary data.</text>
</comment>
<organism evidence="1 2">
    <name type="scientific">candidate division CPR3 bacterium 4484_211</name>
    <dbReference type="NCBI Taxonomy" id="1968527"/>
    <lineage>
        <taxon>Bacteria</taxon>
        <taxon>Bacteria division CPR3</taxon>
    </lineage>
</organism>
<evidence type="ECO:0000313" key="1">
    <source>
        <dbReference type="EMBL" id="OQX50712.1"/>
    </source>
</evidence>
<evidence type="ECO:0000313" key="2">
    <source>
        <dbReference type="Proteomes" id="UP000192520"/>
    </source>
</evidence>
<reference evidence="2" key="1">
    <citation type="submission" date="2017-03" db="EMBL/GenBank/DDBJ databases">
        <title>Novel pathways for hydrocarbon cycling and metabolic interdependencies in hydrothermal sediment communities.</title>
        <authorList>
            <person name="Dombrowski N."/>
            <person name="Seitz K."/>
            <person name="Teske A."/>
            <person name="Baker B."/>
        </authorList>
    </citation>
    <scope>NUCLEOTIDE SEQUENCE [LARGE SCALE GENOMIC DNA]</scope>
</reference>
<proteinExistence type="predicted"/>
<protein>
    <recommendedName>
        <fullName evidence="3">HEPN domain-containing protein</fullName>
    </recommendedName>
</protein>
<accession>A0A1W9NXE6</accession>